<gene>
    <name evidence="14" type="primary">fdxr</name>
    <name evidence="14" type="ORF">DFA_07524</name>
</gene>
<dbReference type="Gene3D" id="3.50.50.60">
    <property type="entry name" value="FAD/NAD(P)-binding domain"/>
    <property type="match status" value="1"/>
</dbReference>
<comment type="subcellular location">
    <subcellularLocation>
        <location evidence="10">Mitochondrion</location>
    </subcellularLocation>
</comment>
<feature type="binding site" evidence="11">
    <location>
        <position position="65"/>
    </location>
    <ligand>
        <name>FAD</name>
        <dbReference type="ChEBI" id="CHEBI:57692"/>
    </ligand>
</feature>
<dbReference type="EMBL" id="GL883013">
    <property type="protein sequence ID" value="EGG20400.1"/>
    <property type="molecule type" value="Genomic_DNA"/>
</dbReference>
<feature type="domain" description="FAD/NAD(P)-binding" evidence="13">
    <location>
        <begin position="35"/>
        <end position="195"/>
    </location>
</feature>
<feature type="binding site" evidence="12">
    <location>
        <position position="408"/>
    </location>
    <ligand>
        <name>NADP(+)</name>
        <dbReference type="ChEBI" id="CHEBI:58349"/>
    </ligand>
</feature>
<dbReference type="GO" id="GO:0005739">
    <property type="term" value="C:mitochondrion"/>
    <property type="evidence" value="ECO:0007669"/>
    <property type="project" value="UniProtKB-SubCell"/>
</dbReference>
<dbReference type="KEGG" id="dfa:DFA_07524"/>
<feature type="binding site" evidence="12">
    <location>
        <begin position="182"/>
        <end position="185"/>
    </location>
    <ligand>
        <name>NADP(+)</name>
        <dbReference type="ChEBI" id="CHEBI:58349"/>
    </ligand>
</feature>
<comment type="catalytic activity">
    <reaction evidence="9 10">
        <text>2 reduced [adrenodoxin] + NADP(+) + H(+) = 2 oxidized [adrenodoxin] + NADPH</text>
        <dbReference type="Rhea" id="RHEA:42312"/>
        <dbReference type="Rhea" id="RHEA-COMP:9998"/>
        <dbReference type="Rhea" id="RHEA-COMP:9999"/>
        <dbReference type="ChEBI" id="CHEBI:15378"/>
        <dbReference type="ChEBI" id="CHEBI:33737"/>
        <dbReference type="ChEBI" id="CHEBI:33738"/>
        <dbReference type="ChEBI" id="CHEBI:57783"/>
        <dbReference type="ChEBI" id="CHEBI:58349"/>
        <dbReference type="EC" id="1.18.1.6"/>
    </reaction>
</comment>
<dbReference type="Gene3D" id="3.40.50.720">
    <property type="entry name" value="NAD(P)-binding Rossmann-like Domain"/>
    <property type="match status" value="1"/>
</dbReference>
<dbReference type="Proteomes" id="UP000007797">
    <property type="component" value="Unassembled WGS sequence"/>
</dbReference>
<evidence type="ECO:0000256" key="1">
    <source>
        <dbReference type="ARBA" id="ARBA00001974"/>
    </source>
</evidence>
<comment type="cofactor">
    <cofactor evidence="1 10 11">
        <name>FAD</name>
        <dbReference type="ChEBI" id="CHEBI:57692"/>
    </cofactor>
</comment>
<dbReference type="FunFam" id="3.50.50.60:FF:000229">
    <property type="entry name" value="NADPH:adrenodoxin oxidoreductase, mitochondrial"/>
    <property type="match status" value="1"/>
</dbReference>
<dbReference type="InterPro" id="IPR021163">
    <property type="entry name" value="Ferredox_Rdtase_adrenod"/>
</dbReference>
<reference evidence="15" key="1">
    <citation type="journal article" date="2011" name="Genome Res.">
        <title>Phylogeny-wide analysis of social amoeba genomes highlights ancient origins for complex intercellular communication.</title>
        <authorList>
            <person name="Heidel A.J."/>
            <person name="Lawal H.M."/>
            <person name="Felder M."/>
            <person name="Schilde C."/>
            <person name="Helps N.R."/>
            <person name="Tunggal B."/>
            <person name="Rivero F."/>
            <person name="John U."/>
            <person name="Schleicher M."/>
            <person name="Eichinger L."/>
            <person name="Platzer M."/>
            <person name="Noegel A.A."/>
            <person name="Schaap P."/>
            <person name="Gloeckner G."/>
        </authorList>
    </citation>
    <scope>NUCLEOTIDE SEQUENCE [LARGE SCALE GENOMIC DNA]</scope>
    <source>
        <strain evidence="15">SH3</strain>
    </source>
</reference>
<evidence type="ECO:0000256" key="10">
    <source>
        <dbReference type="PIRNR" id="PIRNR000362"/>
    </source>
</evidence>
<evidence type="ECO:0000313" key="15">
    <source>
        <dbReference type="Proteomes" id="UP000007797"/>
    </source>
</evidence>
<feature type="binding site" evidence="11">
    <location>
        <position position="111"/>
    </location>
    <ligand>
        <name>FAD</name>
        <dbReference type="ChEBI" id="CHEBI:57692"/>
    </ligand>
</feature>
<dbReference type="OMA" id="RFNFIGN"/>
<keyword evidence="3" id="KW-0813">Transport</keyword>
<feature type="binding site" evidence="12">
    <location>
        <begin position="226"/>
        <end position="227"/>
    </location>
    <ligand>
        <name>NADP(+)</name>
        <dbReference type="ChEBI" id="CHEBI:58349"/>
    </ligand>
</feature>
<comment type="similarity">
    <text evidence="2 10">Belongs to the ferredoxin--NADP reductase type 1 family.</text>
</comment>
<dbReference type="PANTHER" id="PTHR48467:SF1">
    <property type="entry name" value="GLUTAMATE SYNTHASE 1 [NADH], CHLOROPLASTIC-LIKE"/>
    <property type="match status" value="1"/>
</dbReference>
<evidence type="ECO:0000256" key="5">
    <source>
        <dbReference type="ARBA" id="ARBA00022827"/>
    </source>
</evidence>
<sequence>MGAGIIHSTQRFYCSTSSTSETTTVAAAENKPPFHLCIIGSGPAGLYTANRVYKKLPDANITILEKLPVPYGLIRYGIAPDHQNEKKVKNTLEKTITDHPSNCRFVGNVNIEKDITFDDIQSKFHAIVLACGIEGEKKLGVPGEQSNHIYSARDFVSWLNGHPDYQKKEFLLQNEDVVIVGQGNVALDVARMLLKPTDELSSTDITSPALEKIANSKVKNINIVGRRGPAQVAFTTKEVREILKLPNINAYVNDPSTLKFTEDELNKMDRAQRKIVDLFINHLKPVSEKKDEEGKKNLIFHFLRSPTEFNNNSVDNNVSSIMLGRNKLVDDGKGSVKAESIKGDSEQLKCGTVFRSIGYTGTKFQQVPFDFKKVCIPNRHGKVLHEDDKQGVIKGLYVSGWIKSGPTGTIVNVSMDTEETAQSIKEDYDNNLYNHKVDGYQGIIDILHQKQHSLITFDDWKKIEQEEFKRGKEKGKIIEKIIVFDELKNIIKDD</sequence>
<evidence type="ECO:0000259" key="13">
    <source>
        <dbReference type="Pfam" id="PF07992"/>
    </source>
</evidence>
<keyword evidence="6 10" id="KW-0521">NADP</keyword>
<dbReference type="SUPFAM" id="SSF51971">
    <property type="entry name" value="Nucleotide-binding domain"/>
    <property type="match status" value="1"/>
</dbReference>
<keyword evidence="7" id="KW-0249">Electron transport</keyword>
<evidence type="ECO:0000256" key="12">
    <source>
        <dbReference type="PIRSR" id="PIRSR000362-2"/>
    </source>
</evidence>
<dbReference type="PIRSF" id="PIRSF000362">
    <property type="entry name" value="FNR"/>
    <property type="match status" value="1"/>
</dbReference>
<evidence type="ECO:0000256" key="2">
    <source>
        <dbReference type="ARBA" id="ARBA00008312"/>
    </source>
</evidence>
<evidence type="ECO:0000256" key="11">
    <source>
        <dbReference type="PIRSR" id="PIRSR000362-1"/>
    </source>
</evidence>
<dbReference type="GeneID" id="14872274"/>
<feature type="binding site" evidence="12">
    <location>
        <position position="238"/>
    </location>
    <ligand>
        <name>NADP(+)</name>
        <dbReference type="ChEBI" id="CHEBI:58349"/>
    </ligand>
</feature>
<keyword evidence="4 10" id="KW-0285">Flavoprotein</keyword>
<dbReference type="STRING" id="1054147.F4PWN6"/>
<organism evidence="14 15">
    <name type="scientific">Cavenderia fasciculata</name>
    <name type="common">Slime mold</name>
    <name type="synonym">Dictyostelium fasciculatum</name>
    <dbReference type="NCBI Taxonomy" id="261658"/>
    <lineage>
        <taxon>Eukaryota</taxon>
        <taxon>Amoebozoa</taxon>
        <taxon>Evosea</taxon>
        <taxon>Eumycetozoa</taxon>
        <taxon>Dictyostelia</taxon>
        <taxon>Acytosteliales</taxon>
        <taxon>Cavenderiaceae</taxon>
        <taxon>Cavenderia</taxon>
    </lineage>
</organism>
<dbReference type="InterPro" id="IPR036188">
    <property type="entry name" value="FAD/NAD-bd_sf"/>
</dbReference>
<proteinExistence type="inferred from homology"/>
<protein>
    <recommendedName>
        <fullName evidence="10">NADPH:adrenodoxin oxidoreductase, mitochondrial</fullName>
        <ecNumber evidence="10">1.18.1.6</ecNumber>
    </recommendedName>
</protein>
<evidence type="ECO:0000256" key="3">
    <source>
        <dbReference type="ARBA" id="ARBA00022448"/>
    </source>
</evidence>
<dbReference type="AlphaFoldDB" id="F4PWN6"/>
<evidence type="ECO:0000256" key="4">
    <source>
        <dbReference type="ARBA" id="ARBA00022630"/>
    </source>
</evidence>
<keyword evidence="10" id="KW-0496">Mitochondrion</keyword>
<evidence type="ECO:0000313" key="14">
    <source>
        <dbReference type="EMBL" id="EGG20400.1"/>
    </source>
</evidence>
<feature type="binding site" evidence="11">
    <location>
        <begin position="408"/>
        <end position="410"/>
    </location>
    <ligand>
        <name>FAD</name>
        <dbReference type="ChEBI" id="CHEBI:57692"/>
    </ligand>
</feature>
<dbReference type="EC" id="1.18.1.6" evidence="10"/>
<keyword evidence="8 10" id="KW-0560">Oxidoreductase</keyword>
<dbReference type="InterPro" id="IPR023753">
    <property type="entry name" value="FAD/NAD-binding_dom"/>
</dbReference>
<dbReference type="InterPro" id="IPR055275">
    <property type="entry name" value="Ferredox_Rdtase"/>
</dbReference>
<dbReference type="PANTHER" id="PTHR48467">
    <property type="entry name" value="GLUTAMATE SYNTHASE 1 [NADH], CHLOROPLASTIC-LIKE"/>
    <property type="match status" value="1"/>
</dbReference>
<feature type="binding site" evidence="11">
    <location>
        <position position="73"/>
    </location>
    <ligand>
        <name>FAD</name>
        <dbReference type="ChEBI" id="CHEBI:57692"/>
    </ligand>
</feature>
<dbReference type="Pfam" id="PF07992">
    <property type="entry name" value="Pyr_redox_2"/>
    <property type="match status" value="1"/>
</dbReference>
<dbReference type="GO" id="GO:0016491">
    <property type="term" value="F:oxidoreductase activity"/>
    <property type="evidence" value="ECO:0007669"/>
    <property type="project" value="UniProtKB-KW"/>
</dbReference>
<dbReference type="RefSeq" id="XP_004367383.1">
    <property type="nucleotide sequence ID" value="XM_004367326.1"/>
</dbReference>
<dbReference type="OrthoDB" id="333024at2759"/>
<name>F4PWN6_CACFS</name>
<evidence type="ECO:0000256" key="6">
    <source>
        <dbReference type="ARBA" id="ARBA00022857"/>
    </source>
</evidence>
<keyword evidence="15" id="KW-1185">Reference proteome</keyword>
<evidence type="ECO:0000256" key="8">
    <source>
        <dbReference type="ARBA" id="ARBA00023002"/>
    </source>
</evidence>
<dbReference type="PRINTS" id="PR00419">
    <property type="entry name" value="ADXRDTASE"/>
</dbReference>
<evidence type="ECO:0000256" key="7">
    <source>
        <dbReference type="ARBA" id="ARBA00022982"/>
    </source>
</evidence>
<keyword evidence="5 10" id="KW-0274">FAD</keyword>
<accession>F4PWN6</accession>
<evidence type="ECO:0000256" key="9">
    <source>
        <dbReference type="ARBA" id="ARBA00048933"/>
    </source>
</evidence>
<feature type="binding site" evidence="11">
    <location>
        <position position="401"/>
    </location>
    <ligand>
        <name>FAD</name>
        <dbReference type="ChEBI" id="CHEBI:57692"/>
    </ligand>
</feature>
<feature type="binding site" evidence="11">
    <location>
        <position position="44"/>
    </location>
    <ligand>
        <name>FAD</name>
        <dbReference type="ChEBI" id="CHEBI:57692"/>
    </ligand>
</feature>